<evidence type="ECO:0000256" key="1">
    <source>
        <dbReference type="SAM" id="Phobius"/>
    </source>
</evidence>
<evidence type="ECO:0000313" key="5">
    <source>
        <dbReference type="EMBL" id="AQP51667.1"/>
    </source>
</evidence>
<name>A0A1Q2CZX5_9ACTN</name>
<feature type="domain" description="DUF2207" evidence="3">
    <location>
        <begin position="33"/>
        <end position="220"/>
    </location>
</feature>
<dbReference type="RefSeq" id="WP_077351187.1">
    <property type="nucleotide sequence ID" value="NZ_CP019607.1"/>
</dbReference>
<dbReference type="KEGG" id="tfa:BW733_13390"/>
<dbReference type="STRING" id="399497.BW733_13390"/>
<accession>A0A1Q2CZX5</accession>
<sequence length="605" mass="63948">MTKLRAGLSALLLALLSTWLLVLPAQADDSAPITNYDVKVNLTPEGVAEVQIDFTMDFAQVRGRGPYFVLPTTQKDGANPEEEYVFRYSNIDVDSPTGASTRVHRESKGDVTLLRIGDEDRVYSTPQDYTVTYDVEGLIVSDHPESGLDEFNWDVIGPAWESTFQNISVRVTGPTAVSDVACFYGRQYQNKCQASISGNTAAYTLDSLGRREPMQVVAGFPAGTFGGVEQIKQKRLTLGNAFDINPATGAVAGGGALAAIAGLVAIRRRHGRDDVYLGLTPGLTPAPGEKGNIGQASGKAPVTVQFHPPKGALPGEIGTLLDTTADDVDVSATIVDLAVRGFLKIESDGGKQFTLHATPPPQGEKLADYESKLLQDLFQGSSRVTAAELRGVSRQSVLANARSALYNAVVQKGWFKSNPISAQAGPMVLGFIVILAGLGTAFLLARSGWSLIAVPLIIFGAGLMVISGKFRKRTALGSAYLAQAKGFELYLATAEKDTLRFEENEDIFSKYLPYAMIFGIADRWSNLFAQLGAEGVYRADTSWYVGADLMHGFAFANAMNNLTESMSSAMQAAQAAGVAASTAGSSGGSGFSGGGGFGGGGGGSW</sequence>
<gene>
    <name evidence="5" type="ORF">BW733_13390</name>
</gene>
<keyword evidence="6" id="KW-1185">Reference proteome</keyword>
<dbReference type="Proteomes" id="UP000188235">
    <property type="component" value="Chromosome"/>
</dbReference>
<feature type="transmembrane region" description="Helical" evidence="1">
    <location>
        <begin position="424"/>
        <end position="443"/>
    </location>
</feature>
<feature type="chain" id="PRO_5010368450" description="DUF2207 domain-containing protein" evidence="2">
    <location>
        <begin position="28"/>
        <end position="605"/>
    </location>
</feature>
<feature type="transmembrane region" description="Helical" evidence="1">
    <location>
        <begin position="449"/>
        <end position="466"/>
    </location>
</feature>
<organism evidence="5 6">
    <name type="scientific">Tessaracoccus flavescens</name>
    <dbReference type="NCBI Taxonomy" id="399497"/>
    <lineage>
        <taxon>Bacteria</taxon>
        <taxon>Bacillati</taxon>
        <taxon>Actinomycetota</taxon>
        <taxon>Actinomycetes</taxon>
        <taxon>Propionibacteriales</taxon>
        <taxon>Propionibacteriaceae</taxon>
        <taxon>Tessaracoccus</taxon>
    </lineage>
</organism>
<keyword evidence="1" id="KW-1133">Transmembrane helix</keyword>
<dbReference type="EMBL" id="CP019607">
    <property type="protein sequence ID" value="AQP51667.1"/>
    <property type="molecule type" value="Genomic_DNA"/>
</dbReference>
<dbReference type="AlphaFoldDB" id="A0A1Q2CZX5"/>
<evidence type="ECO:0000313" key="6">
    <source>
        <dbReference type="Proteomes" id="UP000188235"/>
    </source>
</evidence>
<feature type="signal peptide" evidence="2">
    <location>
        <begin position="1"/>
        <end position="27"/>
    </location>
</feature>
<feature type="domain" description="Predicted membrane protein YciQ-like C-terminal" evidence="4">
    <location>
        <begin position="306"/>
        <end position="526"/>
    </location>
</feature>
<dbReference type="OrthoDB" id="143710at2"/>
<keyword evidence="1" id="KW-0812">Transmembrane</keyword>
<keyword evidence="2" id="KW-0732">Signal</keyword>
<evidence type="ECO:0008006" key="7">
    <source>
        <dbReference type="Google" id="ProtNLM"/>
    </source>
</evidence>
<feature type="transmembrane region" description="Helical" evidence="1">
    <location>
        <begin position="247"/>
        <end position="266"/>
    </location>
</feature>
<evidence type="ECO:0000259" key="4">
    <source>
        <dbReference type="Pfam" id="PF20990"/>
    </source>
</evidence>
<dbReference type="InterPro" id="IPR048389">
    <property type="entry name" value="YciQ-like_C"/>
</dbReference>
<keyword evidence="1" id="KW-0472">Membrane</keyword>
<dbReference type="Pfam" id="PF20990">
    <property type="entry name" value="DUF2207_C"/>
    <property type="match status" value="1"/>
</dbReference>
<evidence type="ECO:0000256" key="2">
    <source>
        <dbReference type="SAM" id="SignalP"/>
    </source>
</evidence>
<protein>
    <recommendedName>
        <fullName evidence="7">DUF2207 domain-containing protein</fullName>
    </recommendedName>
</protein>
<proteinExistence type="predicted"/>
<reference evidence="5 6" key="1">
    <citation type="journal article" date="2008" name="Int. J. Syst. Evol. Microbiol.">
        <title>Tessaracoccus flavescens sp. nov., isolated from marine sediment.</title>
        <authorList>
            <person name="Lee D.W."/>
            <person name="Lee S.D."/>
        </authorList>
    </citation>
    <scope>NUCLEOTIDE SEQUENCE [LARGE SCALE GENOMIC DNA]</scope>
    <source>
        <strain evidence="5 6">SST-39T</strain>
    </source>
</reference>
<dbReference type="InterPro" id="IPR018702">
    <property type="entry name" value="DUF2207"/>
</dbReference>
<evidence type="ECO:0000259" key="3">
    <source>
        <dbReference type="Pfam" id="PF09972"/>
    </source>
</evidence>
<dbReference type="Pfam" id="PF09972">
    <property type="entry name" value="DUF2207"/>
    <property type="match status" value="1"/>
</dbReference>